<feature type="region of interest" description="Disordered" evidence="1">
    <location>
        <begin position="90"/>
        <end position="116"/>
    </location>
</feature>
<comment type="caution">
    <text evidence="3">The sequence shown here is derived from an EMBL/GenBank/DDBJ whole genome shotgun (WGS) entry which is preliminary data.</text>
</comment>
<evidence type="ECO:0000256" key="1">
    <source>
        <dbReference type="SAM" id="MobiDB-lite"/>
    </source>
</evidence>
<sequence length="213" mass="24469">MKLDSPWFDRIRVSRASPAEKRPEPKAATCDHPGCRAPGAHRAPKGRDRENEYWRFCLEHVRQYNQSYNFFSGMSDEALRAYEKDAHVGHRPTWSMGRNGSATPDERKKNHSAKGARRGWASDFVFEDAFRMFNEDGSPREKPEPERELKKVERKSLEALNLGASAGPDEIKARYKELVKRLHPDANGGDRSTEDKLREIIQAYNYLRSAGFC</sequence>
<dbReference type="Gene3D" id="1.10.287.110">
    <property type="entry name" value="DnaJ domain"/>
    <property type="match status" value="1"/>
</dbReference>
<dbReference type="OrthoDB" id="9786294at2"/>
<dbReference type="RefSeq" id="WP_131003781.1">
    <property type="nucleotide sequence ID" value="NZ_JBHSZR010000013.1"/>
</dbReference>
<dbReference type="CDD" id="cd06257">
    <property type="entry name" value="DnaJ"/>
    <property type="match status" value="1"/>
</dbReference>
<dbReference type="AlphaFoldDB" id="A0A4V2JDZ0"/>
<gene>
    <name evidence="3" type="ORF">EYR15_12020</name>
</gene>
<evidence type="ECO:0000313" key="4">
    <source>
        <dbReference type="Proteomes" id="UP000291613"/>
    </source>
</evidence>
<organism evidence="3 4">
    <name type="scientific">Hansschlegelia quercus</name>
    <dbReference type="NCBI Taxonomy" id="2528245"/>
    <lineage>
        <taxon>Bacteria</taxon>
        <taxon>Pseudomonadati</taxon>
        <taxon>Pseudomonadota</taxon>
        <taxon>Alphaproteobacteria</taxon>
        <taxon>Hyphomicrobiales</taxon>
        <taxon>Methylopilaceae</taxon>
        <taxon>Hansschlegelia</taxon>
    </lineage>
</organism>
<dbReference type="PRINTS" id="PR00625">
    <property type="entry name" value="JDOMAIN"/>
</dbReference>
<feature type="compositionally biased region" description="Basic and acidic residues" evidence="1">
    <location>
        <begin position="1"/>
        <end position="25"/>
    </location>
</feature>
<evidence type="ECO:0000259" key="2">
    <source>
        <dbReference type="PROSITE" id="PS50076"/>
    </source>
</evidence>
<dbReference type="SUPFAM" id="SSF46565">
    <property type="entry name" value="Chaperone J-domain"/>
    <property type="match status" value="1"/>
</dbReference>
<dbReference type="InterPro" id="IPR001623">
    <property type="entry name" value="DnaJ_domain"/>
</dbReference>
<dbReference type="Pfam" id="PF00226">
    <property type="entry name" value="DnaJ"/>
    <property type="match status" value="1"/>
</dbReference>
<dbReference type="Proteomes" id="UP000291613">
    <property type="component" value="Unassembled WGS sequence"/>
</dbReference>
<feature type="region of interest" description="Disordered" evidence="1">
    <location>
        <begin position="1"/>
        <end position="47"/>
    </location>
</feature>
<dbReference type="InterPro" id="IPR036869">
    <property type="entry name" value="J_dom_sf"/>
</dbReference>
<dbReference type="EMBL" id="SIUB01000005">
    <property type="protein sequence ID" value="TBN52549.1"/>
    <property type="molecule type" value="Genomic_DNA"/>
</dbReference>
<name>A0A4V2JDZ0_9HYPH</name>
<proteinExistence type="predicted"/>
<reference evidence="3 4" key="1">
    <citation type="submission" date="2019-02" db="EMBL/GenBank/DDBJ databases">
        <title>Hansschlegelia quercus sp. nov., a novel methylotrophic bacterium from buds of oak (Quercus robur L.).</title>
        <authorList>
            <person name="Agafonova N.V."/>
            <person name="Kaparullina E.N."/>
            <person name="Grouzdev D.S."/>
            <person name="Doronina N.V."/>
        </authorList>
    </citation>
    <scope>NUCLEOTIDE SEQUENCE [LARGE SCALE GENOMIC DNA]</scope>
    <source>
        <strain evidence="3 4">Dub</strain>
    </source>
</reference>
<dbReference type="SMART" id="SM00271">
    <property type="entry name" value="DnaJ"/>
    <property type="match status" value="1"/>
</dbReference>
<evidence type="ECO:0000313" key="3">
    <source>
        <dbReference type="EMBL" id="TBN52549.1"/>
    </source>
</evidence>
<dbReference type="PROSITE" id="PS50076">
    <property type="entry name" value="DNAJ_2"/>
    <property type="match status" value="1"/>
</dbReference>
<keyword evidence="4" id="KW-1185">Reference proteome</keyword>
<feature type="domain" description="J" evidence="2">
    <location>
        <begin position="155"/>
        <end position="212"/>
    </location>
</feature>
<accession>A0A4V2JDZ0</accession>
<protein>
    <submittedName>
        <fullName evidence="3">Molecular chaperone DnaJ</fullName>
    </submittedName>
</protein>